<evidence type="ECO:0000256" key="5">
    <source>
        <dbReference type="ARBA" id="ARBA00023040"/>
    </source>
</evidence>
<dbReference type="GO" id="GO:0004930">
    <property type="term" value="F:G protein-coupled receptor activity"/>
    <property type="evidence" value="ECO:0007669"/>
    <property type="project" value="UniProtKB-KW"/>
</dbReference>
<keyword evidence="12" id="KW-1185">Reference proteome</keyword>
<organism evidence="11 12">
    <name type="scientific">Paramuricea clavata</name>
    <name type="common">Red gorgonian</name>
    <name type="synonym">Violescent sea-whip</name>
    <dbReference type="NCBI Taxonomy" id="317549"/>
    <lineage>
        <taxon>Eukaryota</taxon>
        <taxon>Metazoa</taxon>
        <taxon>Cnidaria</taxon>
        <taxon>Anthozoa</taxon>
        <taxon>Octocorallia</taxon>
        <taxon>Malacalcyonacea</taxon>
        <taxon>Plexauridae</taxon>
        <taxon>Paramuricea</taxon>
    </lineage>
</organism>
<sequence>MSCSNEDAIRNISVNLTESYKLCGPYVGNIVVWSLTLYLSLTIIGVAANLLLLFAIHKDPLKCFRNPTTYFIVNVAITNVLNILYYAGEMLVSLTLCVPVAWTKINLAFGSFVNFLTFPSVTALALERYVSIARPLWHKVNVTSRLCYISIAVVWVVCFILTGISTTLHLNEFIVAGIFIFTGFPSIFYLSTVLIYLLAYISIRKQKLSFMAENSKSETEK</sequence>
<evidence type="ECO:0000256" key="1">
    <source>
        <dbReference type="ARBA" id="ARBA00004651"/>
    </source>
</evidence>
<keyword evidence="5 10" id="KW-0297">G-protein coupled receptor</keyword>
<evidence type="ECO:0000256" key="7">
    <source>
        <dbReference type="ARBA" id="ARBA00023170"/>
    </source>
</evidence>
<dbReference type="OrthoDB" id="5966147at2759"/>
<comment type="caution">
    <text evidence="11">The sequence shown here is derived from an EMBL/GenBank/DDBJ whole genome shotgun (WGS) entry which is preliminary data.</text>
</comment>
<comment type="similarity">
    <text evidence="10">Belongs to the G-protein coupled receptor 1 family.</text>
</comment>
<keyword evidence="8" id="KW-0325">Glycoprotein</keyword>
<evidence type="ECO:0000256" key="4">
    <source>
        <dbReference type="ARBA" id="ARBA00022989"/>
    </source>
</evidence>
<evidence type="ECO:0000256" key="3">
    <source>
        <dbReference type="ARBA" id="ARBA00022692"/>
    </source>
</evidence>
<evidence type="ECO:0000256" key="10">
    <source>
        <dbReference type="RuleBase" id="RU000688"/>
    </source>
</evidence>
<evidence type="ECO:0000256" key="2">
    <source>
        <dbReference type="ARBA" id="ARBA00022475"/>
    </source>
</evidence>
<keyword evidence="9 10" id="KW-0807">Transducer</keyword>
<protein>
    <submittedName>
        <fullName evidence="11">Neuromedin-U receptor 2-like</fullName>
    </submittedName>
</protein>
<reference evidence="11" key="1">
    <citation type="submission" date="2020-04" db="EMBL/GenBank/DDBJ databases">
        <authorList>
            <person name="Alioto T."/>
            <person name="Alioto T."/>
            <person name="Gomez Garrido J."/>
        </authorList>
    </citation>
    <scope>NUCLEOTIDE SEQUENCE</scope>
    <source>
        <strain evidence="11">A484AB</strain>
    </source>
</reference>
<dbReference type="PROSITE" id="PS50262">
    <property type="entry name" value="G_PROTEIN_RECEP_F1_2"/>
    <property type="match status" value="1"/>
</dbReference>
<keyword evidence="6" id="KW-0472">Membrane</keyword>
<dbReference type="PANTHER" id="PTHR24246">
    <property type="entry name" value="OLFACTORY RECEPTOR AND ADENOSINE RECEPTOR"/>
    <property type="match status" value="1"/>
</dbReference>
<dbReference type="Proteomes" id="UP001152795">
    <property type="component" value="Unassembled WGS sequence"/>
</dbReference>
<evidence type="ECO:0000256" key="8">
    <source>
        <dbReference type="ARBA" id="ARBA00023180"/>
    </source>
</evidence>
<accession>A0A7D9JNP3</accession>
<dbReference type="SUPFAM" id="SSF81321">
    <property type="entry name" value="Family A G protein-coupled receptor-like"/>
    <property type="match status" value="1"/>
</dbReference>
<dbReference type="EMBL" id="CACRXK020018768">
    <property type="protein sequence ID" value="CAB4032872.1"/>
    <property type="molecule type" value="Genomic_DNA"/>
</dbReference>
<dbReference type="PRINTS" id="PR00237">
    <property type="entry name" value="GPCRRHODOPSN"/>
</dbReference>
<keyword evidence="3 10" id="KW-0812">Transmembrane</keyword>
<evidence type="ECO:0000256" key="6">
    <source>
        <dbReference type="ARBA" id="ARBA00023136"/>
    </source>
</evidence>
<feature type="non-terminal residue" evidence="11">
    <location>
        <position position="221"/>
    </location>
</feature>
<dbReference type="AlphaFoldDB" id="A0A7D9JNP3"/>
<evidence type="ECO:0000313" key="12">
    <source>
        <dbReference type="Proteomes" id="UP001152795"/>
    </source>
</evidence>
<dbReference type="Gene3D" id="1.20.1070.10">
    <property type="entry name" value="Rhodopsin 7-helix transmembrane proteins"/>
    <property type="match status" value="1"/>
</dbReference>
<dbReference type="GO" id="GO:0005886">
    <property type="term" value="C:plasma membrane"/>
    <property type="evidence" value="ECO:0007669"/>
    <property type="project" value="UniProtKB-SubCell"/>
</dbReference>
<evidence type="ECO:0000313" key="11">
    <source>
        <dbReference type="EMBL" id="CAB4032872.1"/>
    </source>
</evidence>
<comment type="subcellular location">
    <subcellularLocation>
        <location evidence="1">Cell membrane</location>
        <topology evidence="1">Multi-pass membrane protein</topology>
    </subcellularLocation>
</comment>
<keyword evidence="7 10" id="KW-0675">Receptor</keyword>
<dbReference type="PANTHER" id="PTHR24246:SF27">
    <property type="entry name" value="ADENOSINE RECEPTOR, ISOFORM A"/>
    <property type="match status" value="1"/>
</dbReference>
<dbReference type="InterPro" id="IPR000276">
    <property type="entry name" value="GPCR_Rhodpsn"/>
</dbReference>
<dbReference type="CDD" id="cd00637">
    <property type="entry name" value="7tm_classA_rhodopsin-like"/>
    <property type="match status" value="1"/>
</dbReference>
<dbReference type="Pfam" id="PF00001">
    <property type="entry name" value="7tm_1"/>
    <property type="match status" value="1"/>
</dbReference>
<dbReference type="InterPro" id="IPR017452">
    <property type="entry name" value="GPCR_Rhodpsn_7TM"/>
</dbReference>
<proteinExistence type="inferred from homology"/>
<name>A0A7D9JNP3_PARCT</name>
<gene>
    <name evidence="11" type="ORF">PACLA_8A003843</name>
</gene>
<evidence type="ECO:0000256" key="9">
    <source>
        <dbReference type="ARBA" id="ARBA00023224"/>
    </source>
</evidence>
<keyword evidence="4" id="KW-1133">Transmembrane helix</keyword>
<keyword evidence="2" id="KW-1003">Cell membrane</keyword>
<dbReference type="PROSITE" id="PS00237">
    <property type="entry name" value="G_PROTEIN_RECEP_F1_1"/>
    <property type="match status" value="1"/>
</dbReference>